<accession>A0AAD5RA34</accession>
<dbReference type="EMBL" id="JAHQIW010007152">
    <property type="protein sequence ID" value="KAJ1372505.1"/>
    <property type="molecule type" value="Genomic_DNA"/>
</dbReference>
<name>A0AAD5RA34_PARTN</name>
<comment type="caution">
    <text evidence="2">The sequence shown here is derived from an EMBL/GenBank/DDBJ whole genome shotgun (WGS) entry which is preliminary data.</text>
</comment>
<keyword evidence="3" id="KW-1185">Reference proteome</keyword>
<keyword evidence="1" id="KW-0732">Signal</keyword>
<gene>
    <name evidence="2" type="ORF">KIN20_034676</name>
</gene>
<feature type="signal peptide" evidence="1">
    <location>
        <begin position="1"/>
        <end position="19"/>
    </location>
</feature>
<reference evidence="2" key="1">
    <citation type="submission" date="2021-06" db="EMBL/GenBank/DDBJ databases">
        <title>Parelaphostrongylus tenuis whole genome reference sequence.</title>
        <authorList>
            <person name="Garwood T.J."/>
            <person name="Larsen P.A."/>
            <person name="Fountain-Jones N.M."/>
            <person name="Garbe J.R."/>
            <person name="Macchietto M.G."/>
            <person name="Kania S.A."/>
            <person name="Gerhold R.W."/>
            <person name="Richards J.E."/>
            <person name="Wolf T.M."/>
        </authorList>
    </citation>
    <scope>NUCLEOTIDE SEQUENCE</scope>
    <source>
        <strain evidence="2">MNPRO001-30</strain>
        <tissue evidence="2">Meninges</tissue>
    </source>
</reference>
<proteinExistence type="predicted"/>
<dbReference type="Proteomes" id="UP001196413">
    <property type="component" value="Unassembled WGS sequence"/>
</dbReference>
<dbReference type="AlphaFoldDB" id="A0AAD5RA34"/>
<sequence length="59" mass="6449">MLRSSVLVTVAVIVDFASTFECYTCHPRKGHDCVEQKNACPPGVSSCSVAVSEVNQRYE</sequence>
<organism evidence="2 3">
    <name type="scientific">Parelaphostrongylus tenuis</name>
    <name type="common">Meningeal worm</name>
    <dbReference type="NCBI Taxonomy" id="148309"/>
    <lineage>
        <taxon>Eukaryota</taxon>
        <taxon>Metazoa</taxon>
        <taxon>Ecdysozoa</taxon>
        <taxon>Nematoda</taxon>
        <taxon>Chromadorea</taxon>
        <taxon>Rhabditida</taxon>
        <taxon>Rhabditina</taxon>
        <taxon>Rhabditomorpha</taxon>
        <taxon>Strongyloidea</taxon>
        <taxon>Metastrongylidae</taxon>
        <taxon>Parelaphostrongylus</taxon>
    </lineage>
</organism>
<evidence type="ECO:0000313" key="2">
    <source>
        <dbReference type="EMBL" id="KAJ1372505.1"/>
    </source>
</evidence>
<evidence type="ECO:0000313" key="3">
    <source>
        <dbReference type="Proteomes" id="UP001196413"/>
    </source>
</evidence>
<protein>
    <submittedName>
        <fullName evidence="2">Uncharacterized protein</fullName>
    </submittedName>
</protein>
<evidence type="ECO:0000256" key="1">
    <source>
        <dbReference type="SAM" id="SignalP"/>
    </source>
</evidence>
<feature type="chain" id="PRO_5042243916" evidence="1">
    <location>
        <begin position="20"/>
        <end position="59"/>
    </location>
</feature>